<feature type="region of interest" description="Disordered" evidence="1">
    <location>
        <begin position="191"/>
        <end position="254"/>
    </location>
</feature>
<evidence type="ECO:0000313" key="2">
    <source>
        <dbReference type="EMBL" id="CAG9532216.1"/>
    </source>
</evidence>
<evidence type="ECO:0000313" key="3">
    <source>
        <dbReference type="Proteomes" id="UP000746747"/>
    </source>
</evidence>
<gene>
    <name evidence="2" type="ORF">CJOHNSTONI_LOCUS2547</name>
</gene>
<evidence type="ECO:0000256" key="1">
    <source>
        <dbReference type="SAM" id="MobiDB-lite"/>
    </source>
</evidence>
<feature type="region of interest" description="Disordered" evidence="1">
    <location>
        <begin position="147"/>
        <end position="168"/>
    </location>
</feature>
<feature type="compositionally biased region" description="Basic residues" evidence="1">
    <location>
        <begin position="198"/>
        <end position="216"/>
    </location>
</feature>
<sequence length="323" mass="38342">MEREIDELESENWALNVINNRGRPENFHIDLPDNIAPSDLPGSSRQDDNISCKVILQNYQQLSQHIFYEEVDNESCQEPYCHDRLSAGSSRSWSPSSISGRRGRPFTRFRRYSYPIIAQDFAYPEADDELSDDEMDGLSNLLRLGLTTRDESPPTRAAPDPRQLALQQSSGYPMVSSGRYRMRYGSNHSIFSEERSPVRPRRRRIRHAVKRYRTNRSRSESPRASRKRRRSLPPIARRRIVDYTTSESDEEPMEEVSYIDRNIERNYPLRSRRSVRPIRTSRRRLSPSQNPHRRRRLSQRHPRSRLYRRLRRVNSGRITRRRF</sequence>
<dbReference type="EMBL" id="CAKAEH010000908">
    <property type="protein sequence ID" value="CAG9532216.1"/>
    <property type="molecule type" value="Genomic_DNA"/>
</dbReference>
<accession>A0A8J2LZK6</accession>
<organism evidence="2 3">
    <name type="scientific">Cercopithifilaria johnstoni</name>
    <dbReference type="NCBI Taxonomy" id="2874296"/>
    <lineage>
        <taxon>Eukaryota</taxon>
        <taxon>Metazoa</taxon>
        <taxon>Ecdysozoa</taxon>
        <taxon>Nematoda</taxon>
        <taxon>Chromadorea</taxon>
        <taxon>Rhabditida</taxon>
        <taxon>Spirurina</taxon>
        <taxon>Spiruromorpha</taxon>
        <taxon>Filarioidea</taxon>
        <taxon>Onchocercidae</taxon>
        <taxon>Cercopithifilaria</taxon>
    </lineage>
</organism>
<dbReference type="AlphaFoldDB" id="A0A8J2LZK6"/>
<feature type="region of interest" description="Disordered" evidence="1">
    <location>
        <begin position="270"/>
        <end position="303"/>
    </location>
</feature>
<name>A0A8J2LZK6_9BILA</name>
<dbReference type="OrthoDB" id="5875906at2759"/>
<dbReference type="Proteomes" id="UP000746747">
    <property type="component" value="Unassembled WGS sequence"/>
</dbReference>
<reference evidence="2" key="1">
    <citation type="submission" date="2021-09" db="EMBL/GenBank/DDBJ databases">
        <authorList>
            <consortium name="Pathogen Informatics"/>
        </authorList>
    </citation>
    <scope>NUCLEOTIDE SEQUENCE</scope>
</reference>
<comment type="caution">
    <text evidence="2">The sequence shown here is derived from an EMBL/GenBank/DDBJ whole genome shotgun (WGS) entry which is preliminary data.</text>
</comment>
<proteinExistence type="predicted"/>
<protein>
    <submittedName>
        <fullName evidence="2">Uncharacterized protein</fullName>
    </submittedName>
</protein>
<keyword evidence="3" id="KW-1185">Reference proteome</keyword>